<gene>
    <name evidence="2" type="ORF">Tco_0752421</name>
</gene>
<evidence type="ECO:0000313" key="2">
    <source>
        <dbReference type="EMBL" id="GJS85880.1"/>
    </source>
</evidence>
<sequence>MEKKDTLSSCSESEEQQMQLSQDKSKESCMVSFRQLHSHLKRLLNNDLKGSRTEDGFKRAFMTLFCQDLETFTGTMFLNMDQLEKQLDNKEFQEIGSMASFKISTLYMKSQRLRYKYIPNNNVSAKGQQHTEQPEFINEGEINQNAEQCHDTCPFPAKLTDDKTIELSNQLLESENVPDLVLGGEPTGRKFSRLFCLDGVPTYNLIRARARAASTTKVDSGPPYGVKEDITNHVKATSLLMLCRYSLKYSSDLAPQRQEMSVENVSLGLVPQGQKASDYDNSDPVPPRQNVVPYSRKDRFVTSRIQFLGDKLVSWMSKKQNYTAMSSAEAEYVRYLPGVPHNVDEDTASRLWLQLQQNTVVL</sequence>
<accession>A0ABQ4Z7T0</accession>
<protein>
    <submittedName>
        <fullName evidence="2">Uncharacterized protein</fullName>
    </submittedName>
</protein>
<organism evidence="2 3">
    <name type="scientific">Tanacetum coccineum</name>
    <dbReference type="NCBI Taxonomy" id="301880"/>
    <lineage>
        <taxon>Eukaryota</taxon>
        <taxon>Viridiplantae</taxon>
        <taxon>Streptophyta</taxon>
        <taxon>Embryophyta</taxon>
        <taxon>Tracheophyta</taxon>
        <taxon>Spermatophyta</taxon>
        <taxon>Magnoliopsida</taxon>
        <taxon>eudicotyledons</taxon>
        <taxon>Gunneridae</taxon>
        <taxon>Pentapetalae</taxon>
        <taxon>asterids</taxon>
        <taxon>campanulids</taxon>
        <taxon>Asterales</taxon>
        <taxon>Asteraceae</taxon>
        <taxon>Asteroideae</taxon>
        <taxon>Anthemideae</taxon>
        <taxon>Anthemidinae</taxon>
        <taxon>Tanacetum</taxon>
    </lineage>
</organism>
<reference evidence="2" key="1">
    <citation type="journal article" date="2022" name="Int. J. Mol. Sci.">
        <title>Draft Genome of Tanacetum Coccineum: Genomic Comparison of Closely Related Tanacetum-Family Plants.</title>
        <authorList>
            <person name="Yamashiro T."/>
            <person name="Shiraishi A."/>
            <person name="Nakayama K."/>
            <person name="Satake H."/>
        </authorList>
    </citation>
    <scope>NUCLEOTIDE SEQUENCE</scope>
</reference>
<feature type="region of interest" description="Disordered" evidence="1">
    <location>
        <begin position="1"/>
        <end position="23"/>
    </location>
</feature>
<evidence type="ECO:0000256" key="1">
    <source>
        <dbReference type="SAM" id="MobiDB-lite"/>
    </source>
</evidence>
<name>A0ABQ4Z7T0_9ASTR</name>
<feature type="compositionally biased region" description="Low complexity" evidence="1">
    <location>
        <begin position="8"/>
        <end position="22"/>
    </location>
</feature>
<dbReference type="EMBL" id="BQNB010011083">
    <property type="protein sequence ID" value="GJS85880.1"/>
    <property type="molecule type" value="Genomic_DNA"/>
</dbReference>
<dbReference type="Proteomes" id="UP001151760">
    <property type="component" value="Unassembled WGS sequence"/>
</dbReference>
<reference evidence="2" key="2">
    <citation type="submission" date="2022-01" db="EMBL/GenBank/DDBJ databases">
        <authorList>
            <person name="Yamashiro T."/>
            <person name="Shiraishi A."/>
            <person name="Satake H."/>
            <person name="Nakayama K."/>
        </authorList>
    </citation>
    <scope>NUCLEOTIDE SEQUENCE</scope>
</reference>
<proteinExistence type="predicted"/>
<evidence type="ECO:0000313" key="3">
    <source>
        <dbReference type="Proteomes" id="UP001151760"/>
    </source>
</evidence>
<keyword evidence="3" id="KW-1185">Reference proteome</keyword>
<comment type="caution">
    <text evidence="2">The sequence shown here is derived from an EMBL/GenBank/DDBJ whole genome shotgun (WGS) entry which is preliminary data.</text>
</comment>